<feature type="transmembrane region" description="Helical" evidence="1">
    <location>
        <begin position="15"/>
        <end position="39"/>
    </location>
</feature>
<evidence type="ECO:0000313" key="2">
    <source>
        <dbReference type="EMBL" id="UPL12181.1"/>
    </source>
</evidence>
<gene>
    <name evidence="2" type="ORF">KV394_14140</name>
</gene>
<dbReference type="Proteomes" id="UP000831467">
    <property type="component" value="Chromosome"/>
</dbReference>
<keyword evidence="1" id="KW-0812">Transmembrane</keyword>
<accession>A0ABY4IHE1</accession>
<protein>
    <submittedName>
        <fullName evidence="2">Uncharacterized protein</fullName>
    </submittedName>
</protein>
<keyword evidence="1" id="KW-1133">Transmembrane helix</keyword>
<keyword evidence="3" id="KW-1185">Reference proteome</keyword>
<proteinExistence type="predicted"/>
<evidence type="ECO:0000256" key="1">
    <source>
        <dbReference type="SAM" id="Phobius"/>
    </source>
</evidence>
<sequence length="157" mass="16921">MSPEEIAATATVNAAWIALAGGLVGVAVTVLAGFIGAGIQSRREHKKWVREKQYEATVSMYALIKAFQFNRTKMDRVARDEGMTPESPEVVALVARDDALYDSVAEAMAPLAILGPTPVGIAAAEMQVALEARDRSKAEAAQERLIVAARRSLKVRR</sequence>
<evidence type="ECO:0000313" key="3">
    <source>
        <dbReference type="Proteomes" id="UP000831467"/>
    </source>
</evidence>
<dbReference type="RefSeq" id="WP_247981715.1">
    <property type="nucleotide sequence ID" value="NZ_CP078076.1"/>
</dbReference>
<dbReference type="EMBL" id="CP078076">
    <property type="protein sequence ID" value="UPL12181.1"/>
    <property type="molecule type" value="Genomic_DNA"/>
</dbReference>
<keyword evidence="1" id="KW-0472">Membrane</keyword>
<name>A0ABY4IHE1_9MICO</name>
<reference evidence="2 3" key="1">
    <citation type="submission" date="2021-06" db="EMBL/GenBank/DDBJ databases">
        <title>Genome-based taxonomic framework of Microbacterium strains isolated from marine environment, the description of four new species and reclassification of four preexisting species.</title>
        <authorList>
            <person name="Lee S.D."/>
            <person name="Kim S.-M."/>
            <person name="Byeon Y.-S."/>
            <person name="Yang H.L."/>
            <person name="Kim I.S."/>
        </authorList>
    </citation>
    <scope>NUCLEOTIDE SEQUENCE [LARGE SCALE GENOMIC DNA]</scope>
    <source>
        <strain evidence="2 3">SSW1-51</strain>
    </source>
</reference>
<organism evidence="2 3">
    <name type="scientific">Microbacterium sufflavum</name>
    <dbReference type="NCBI Taxonomy" id="2851649"/>
    <lineage>
        <taxon>Bacteria</taxon>
        <taxon>Bacillati</taxon>
        <taxon>Actinomycetota</taxon>
        <taxon>Actinomycetes</taxon>
        <taxon>Micrococcales</taxon>
        <taxon>Microbacteriaceae</taxon>
        <taxon>Microbacterium</taxon>
    </lineage>
</organism>